<evidence type="ECO:0000259" key="1">
    <source>
        <dbReference type="Pfam" id="PF03372"/>
    </source>
</evidence>
<dbReference type="OrthoDB" id="8064698at2759"/>
<protein>
    <recommendedName>
        <fullName evidence="1">Endonuclease/exonuclease/phosphatase domain-containing protein</fullName>
    </recommendedName>
</protein>
<evidence type="ECO:0000313" key="2">
    <source>
        <dbReference type="EMBL" id="CAB3987934.1"/>
    </source>
</evidence>
<evidence type="ECO:0000313" key="3">
    <source>
        <dbReference type="Proteomes" id="UP001152795"/>
    </source>
</evidence>
<reference evidence="2" key="1">
    <citation type="submission" date="2020-04" db="EMBL/GenBank/DDBJ databases">
        <authorList>
            <person name="Alioto T."/>
            <person name="Alioto T."/>
            <person name="Gomez Garrido J."/>
        </authorList>
    </citation>
    <scope>NUCLEOTIDE SEQUENCE</scope>
    <source>
        <strain evidence="2">A484AB</strain>
    </source>
</reference>
<name>A0A6S7G4F3_PARCT</name>
<keyword evidence="3" id="KW-1185">Reference proteome</keyword>
<dbReference type="GO" id="GO:0003824">
    <property type="term" value="F:catalytic activity"/>
    <property type="evidence" value="ECO:0007669"/>
    <property type="project" value="InterPro"/>
</dbReference>
<dbReference type="Pfam" id="PF03372">
    <property type="entry name" value="Exo_endo_phos"/>
    <property type="match status" value="1"/>
</dbReference>
<dbReference type="InterPro" id="IPR005135">
    <property type="entry name" value="Endo/exonuclease/phosphatase"/>
</dbReference>
<feature type="domain" description="Endonuclease/exonuclease/phosphatase" evidence="1">
    <location>
        <begin position="22"/>
        <end position="105"/>
    </location>
</feature>
<organism evidence="2 3">
    <name type="scientific">Paramuricea clavata</name>
    <name type="common">Red gorgonian</name>
    <name type="synonym">Violescent sea-whip</name>
    <dbReference type="NCBI Taxonomy" id="317549"/>
    <lineage>
        <taxon>Eukaryota</taxon>
        <taxon>Metazoa</taxon>
        <taxon>Cnidaria</taxon>
        <taxon>Anthozoa</taxon>
        <taxon>Octocorallia</taxon>
        <taxon>Malacalcyonacea</taxon>
        <taxon>Plexauridae</taxon>
        <taxon>Paramuricea</taxon>
    </lineage>
</organism>
<comment type="caution">
    <text evidence="2">The sequence shown here is derived from an EMBL/GenBank/DDBJ whole genome shotgun (WGS) entry which is preliminary data.</text>
</comment>
<proteinExistence type="predicted"/>
<dbReference type="Proteomes" id="UP001152795">
    <property type="component" value="Unassembled WGS sequence"/>
</dbReference>
<sequence>MTVFSTVKYYRVTTNFAKIERTRFGGGVLVSIKSDLQASHRTDLERPNCKLVVVQLKQTNSKPVTLYTFYRPPNVAPDALHKLNDSLQSKSENDDIVVVGDFNLPGMTWSEDHTIPMN</sequence>
<dbReference type="AlphaFoldDB" id="A0A6S7G4F3"/>
<gene>
    <name evidence="2" type="ORF">PACLA_8A079682</name>
</gene>
<accession>A0A6S7G4F3</accession>
<dbReference type="Gene3D" id="3.60.10.10">
    <property type="entry name" value="Endonuclease/exonuclease/phosphatase"/>
    <property type="match status" value="1"/>
</dbReference>
<dbReference type="EMBL" id="CACRXK020001253">
    <property type="protein sequence ID" value="CAB3987934.1"/>
    <property type="molecule type" value="Genomic_DNA"/>
</dbReference>
<dbReference type="SUPFAM" id="SSF56219">
    <property type="entry name" value="DNase I-like"/>
    <property type="match status" value="1"/>
</dbReference>
<dbReference type="InterPro" id="IPR036691">
    <property type="entry name" value="Endo/exonu/phosph_ase_sf"/>
</dbReference>